<evidence type="ECO:0000313" key="2">
    <source>
        <dbReference type="EMBL" id="JAH34341.1"/>
    </source>
</evidence>
<sequence>MLSKVFTARTGSSVYGSLNT</sequence>
<reference evidence="2" key="2">
    <citation type="journal article" date="2015" name="Fish Shellfish Immunol.">
        <title>Early steps in the European eel (Anguilla anguilla)-Vibrio vulnificus interaction in the gills: Role of the RtxA13 toxin.</title>
        <authorList>
            <person name="Callol A."/>
            <person name="Pajuelo D."/>
            <person name="Ebbesson L."/>
            <person name="Teles M."/>
            <person name="MacKenzie S."/>
            <person name="Amaro C."/>
        </authorList>
    </citation>
    <scope>NUCLEOTIDE SEQUENCE</scope>
</reference>
<organism evidence="2">
    <name type="scientific">Anguilla anguilla</name>
    <name type="common">European freshwater eel</name>
    <name type="synonym">Muraena anguilla</name>
    <dbReference type="NCBI Taxonomy" id="7936"/>
    <lineage>
        <taxon>Eukaryota</taxon>
        <taxon>Metazoa</taxon>
        <taxon>Chordata</taxon>
        <taxon>Craniata</taxon>
        <taxon>Vertebrata</taxon>
        <taxon>Euteleostomi</taxon>
        <taxon>Actinopterygii</taxon>
        <taxon>Neopterygii</taxon>
        <taxon>Teleostei</taxon>
        <taxon>Anguilliformes</taxon>
        <taxon>Anguillidae</taxon>
        <taxon>Anguilla</taxon>
    </lineage>
</organism>
<dbReference type="EMBL" id="GBXM01074236">
    <property type="protein sequence ID" value="JAH34341.1"/>
    <property type="molecule type" value="Transcribed_RNA"/>
</dbReference>
<name>A0A0E9RZ56_ANGAN</name>
<feature type="compositionally biased region" description="Polar residues" evidence="1">
    <location>
        <begin position="9"/>
        <end position="20"/>
    </location>
</feature>
<evidence type="ECO:0000256" key="1">
    <source>
        <dbReference type="SAM" id="MobiDB-lite"/>
    </source>
</evidence>
<feature type="region of interest" description="Disordered" evidence="1">
    <location>
        <begin position="1"/>
        <end position="20"/>
    </location>
</feature>
<reference evidence="2" key="1">
    <citation type="submission" date="2014-11" db="EMBL/GenBank/DDBJ databases">
        <authorList>
            <person name="Amaro Gonzalez C."/>
        </authorList>
    </citation>
    <scope>NUCLEOTIDE SEQUENCE</scope>
</reference>
<protein>
    <submittedName>
        <fullName evidence="2">Uncharacterized protein</fullName>
    </submittedName>
</protein>
<proteinExistence type="predicted"/>
<accession>A0A0E9RZ56</accession>
<dbReference type="AlphaFoldDB" id="A0A0E9RZ56"/>